<evidence type="ECO:0000313" key="11">
    <source>
        <dbReference type="Proteomes" id="UP000583613"/>
    </source>
</evidence>
<evidence type="ECO:0000256" key="2">
    <source>
        <dbReference type="ARBA" id="ARBA00009564"/>
    </source>
</evidence>
<dbReference type="FunFam" id="2.60.40.10:FF:001005">
    <property type="entry name" value="Beta-2-microglobulin"/>
    <property type="match status" value="1"/>
</dbReference>
<proteinExistence type="inferred from homology"/>
<comment type="subcellular location">
    <subcellularLocation>
        <location evidence="1">Secreted</location>
    </subcellularLocation>
</comment>
<dbReference type="SMART" id="SM00407">
    <property type="entry name" value="IGc1"/>
    <property type="match status" value="1"/>
</dbReference>
<keyword evidence="11" id="KW-1185">Reference proteome</keyword>
<dbReference type="PANTHER" id="PTHR19944:SF62">
    <property type="entry name" value="BETA-2-MICROGLOBULIN"/>
    <property type="match status" value="1"/>
</dbReference>
<accession>A0A7K8X6V7</accession>
<dbReference type="InterPro" id="IPR036179">
    <property type="entry name" value="Ig-like_dom_sf"/>
</dbReference>
<evidence type="ECO:0000256" key="3">
    <source>
        <dbReference type="ARBA" id="ARBA00018767"/>
    </source>
</evidence>
<dbReference type="Gene3D" id="2.60.40.10">
    <property type="entry name" value="Immunoglobulins"/>
    <property type="match status" value="1"/>
</dbReference>
<feature type="non-terminal residue" evidence="10">
    <location>
        <position position="110"/>
    </location>
</feature>
<dbReference type="InterPro" id="IPR013783">
    <property type="entry name" value="Ig-like_fold"/>
</dbReference>
<dbReference type="InterPro" id="IPR007110">
    <property type="entry name" value="Ig-like_dom"/>
</dbReference>
<evidence type="ECO:0000313" key="10">
    <source>
        <dbReference type="EMBL" id="NXF86626.1"/>
    </source>
</evidence>
<dbReference type="GO" id="GO:0010038">
    <property type="term" value="P:response to metal ion"/>
    <property type="evidence" value="ECO:0007669"/>
    <property type="project" value="UniProtKB-ARBA"/>
</dbReference>
<keyword evidence="4" id="KW-0490">MHC I</keyword>
<dbReference type="EMBL" id="VWZE01003924">
    <property type="protein sequence ID" value="NXF86626.1"/>
    <property type="molecule type" value="Genomic_DNA"/>
</dbReference>
<evidence type="ECO:0000259" key="9">
    <source>
        <dbReference type="PROSITE" id="PS50835"/>
    </source>
</evidence>
<dbReference type="Proteomes" id="UP000583613">
    <property type="component" value="Unassembled WGS sequence"/>
</dbReference>
<feature type="chain" id="PRO_5029832878" description="Beta-2-microglobulin" evidence="8">
    <location>
        <begin position="17"/>
        <end position="110"/>
    </location>
</feature>
<dbReference type="GO" id="GO:0002474">
    <property type="term" value="P:antigen processing and presentation of peptide antigen via MHC class I"/>
    <property type="evidence" value="ECO:0007669"/>
    <property type="project" value="UniProtKB-KW"/>
</dbReference>
<evidence type="ECO:0000256" key="8">
    <source>
        <dbReference type="SAM" id="SignalP"/>
    </source>
</evidence>
<protein>
    <recommendedName>
        <fullName evidence="3">Beta-2-microglobulin</fullName>
    </recommendedName>
</protein>
<reference evidence="10 11" key="1">
    <citation type="submission" date="2019-09" db="EMBL/GenBank/DDBJ databases">
        <title>Bird 10,000 Genomes (B10K) Project - Family phase.</title>
        <authorList>
            <person name="Zhang G."/>
        </authorList>
    </citation>
    <scope>NUCLEOTIDE SEQUENCE [LARGE SCALE GENOMIC DNA]</scope>
    <source>
        <strain evidence="10">B10K-DU-001-04</strain>
        <tissue evidence="10">Muscle</tissue>
    </source>
</reference>
<dbReference type="GO" id="GO:0042612">
    <property type="term" value="C:MHC class I protein complex"/>
    <property type="evidence" value="ECO:0007669"/>
    <property type="project" value="UniProtKB-KW"/>
</dbReference>
<keyword evidence="8" id="KW-0732">Signal</keyword>
<dbReference type="InterPro" id="IPR003006">
    <property type="entry name" value="Ig/MHC_CS"/>
</dbReference>
<comment type="caution">
    <text evidence="10">The sequence shown here is derived from an EMBL/GenBank/DDBJ whole genome shotgun (WGS) entry which is preliminary data.</text>
</comment>
<dbReference type="PROSITE" id="PS50835">
    <property type="entry name" value="IG_LIKE"/>
    <property type="match status" value="1"/>
</dbReference>
<dbReference type="PROSITE" id="PS00290">
    <property type="entry name" value="IG_MHC"/>
    <property type="match status" value="1"/>
</dbReference>
<dbReference type="InterPro" id="IPR003597">
    <property type="entry name" value="Ig_C1-set"/>
</dbReference>
<keyword evidence="5" id="KW-0964">Secreted</keyword>
<dbReference type="InterPro" id="IPR050160">
    <property type="entry name" value="MHC/Immunoglobulin"/>
</dbReference>
<keyword evidence="7" id="KW-0393">Immunoglobulin domain</keyword>
<evidence type="ECO:0000256" key="1">
    <source>
        <dbReference type="ARBA" id="ARBA00004613"/>
    </source>
</evidence>
<comment type="similarity">
    <text evidence="2">Belongs to the beta-2-microglobulin family.</text>
</comment>
<sequence>SVGVLLLLALVGLGNADEAPKVEVYSRKDVANGEGNVLHCFVSGFHPPQITITLLKNGKPMSDVKYTDMSFNDKWHFQQLVYAPFTPQRGDIFSCRVVHSTLPEGQTYRW</sequence>
<dbReference type="PANTHER" id="PTHR19944">
    <property type="entry name" value="MHC CLASS II-RELATED"/>
    <property type="match status" value="1"/>
</dbReference>
<evidence type="ECO:0000256" key="5">
    <source>
        <dbReference type="ARBA" id="ARBA00022525"/>
    </source>
</evidence>
<dbReference type="AlphaFoldDB" id="A0A7K8X6V7"/>
<organism evidence="10 11">
    <name type="scientific">Eubucco bourcierii</name>
    <name type="common">red-headed barbet</name>
    <dbReference type="NCBI Taxonomy" id="91767"/>
    <lineage>
        <taxon>Eukaryota</taxon>
        <taxon>Metazoa</taxon>
        <taxon>Chordata</taxon>
        <taxon>Craniata</taxon>
        <taxon>Vertebrata</taxon>
        <taxon>Euteleostomi</taxon>
        <taxon>Archelosauria</taxon>
        <taxon>Archosauria</taxon>
        <taxon>Dinosauria</taxon>
        <taxon>Saurischia</taxon>
        <taxon>Theropoda</taxon>
        <taxon>Coelurosauria</taxon>
        <taxon>Aves</taxon>
        <taxon>Neognathae</taxon>
        <taxon>Neoaves</taxon>
        <taxon>Telluraves</taxon>
        <taxon>Coraciimorphae</taxon>
        <taxon>Piciformes</taxon>
        <taxon>Ramphastidae</taxon>
        <taxon>Eubucco</taxon>
    </lineage>
</organism>
<feature type="signal peptide" evidence="8">
    <location>
        <begin position="1"/>
        <end position="16"/>
    </location>
</feature>
<evidence type="ECO:0000256" key="7">
    <source>
        <dbReference type="ARBA" id="ARBA00023319"/>
    </source>
</evidence>
<dbReference type="GO" id="GO:0005576">
    <property type="term" value="C:extracellular region"/>
    <property type="evidence" value="ECO:0007669"/>
    <property type="project" value="UniProtKB-SubCell"/>
</dbReference>
<evidence type="ECO:0000256" key="4">
    <source>
        <dbReference type="ARBA" id="ARBA00022451"/>
    </source>
</evidence>
<feature type="domain" description="Ig-like" evidence="9">
    <location>
        <begin position="20"/>
        <end position="100"/>
    </location>
</feature>
<dbReference type="Pfam" id="PF07654">
    <property type="entry name" value="C1-set"/>
    <property type="match status" value="1"/>
</dbReference>
<keyword evidence="6" id="KW-0391">Immunity</keyword>
<dbReference type="OrthoDB" id="9949628at2759"/>
<dbReference type="SUPFAM" id="SSF48726">
    <property type="entry name" value="Immunoglobulin"/>
    <property type="match status" value="1"/>
</dbReference>
<name>A0A7K8X6V7_9PICI</name>
<evidence type="ECO:0000256" key="6">
    <source>
        <dbReference type="ARBA" id="ARBA00022859"/>
    </source>
</evidence>
<feature type="non-terminal residue" evidence="10">
    <location>
        <position position="1"/>
    </location>
</feature>
<gene>
    <name evidence="10" type="primary">B2m</name>
    <name evidence="10" type="ORF">EUBBOU_R12542</name>
</gene>